<dbReference type="GO" id="GO:0016192">
    <property type="term" value="P:vesicle-mediated transport"/>
    <property type="evidence" value="ECO:0007669"/>
    <property type="project" value="InterPro"/>
</dbReference>
<dbReference type="AlphaFoldDB" id="A0A6C0EM78"/>
<evidence type="ECO:0000256" key="1">
    <source>
        <dbReference type="SAM" id="MobiDB-lite"/>
    </source>
</evidence>
<protein>
    <submittedName>
        <fullName evidence="2">Uncharacterized protein</fullName>
    </submittedName>
</protein>
<dbReference type="EMBL" id="MN738877">
    <property type="protein sequence ID" value="QHT29440.1"/>
    <property type="molecule type" value="Genomic_DNA"/>
</dbReference>
<evidence type="ECO:0000313" key="2">
    <source>
        <dbReference type="EMBL" id="QHT29440.1"/>
    </source>
</evidence>
<sequence length="135" mass="16700">MSTRSESYLRHKYERAKEAATTWYQKYQDLQEQIDELKEENRDLKREKEERPDEDFTEELEAENKQLRHEVRKLRKDLHDCKDRVAKLDRERLLSDGKIQQLEDAKKDLRERYNDLKQDFRESQRWNRNTVSRAD</sequence>
<feature type="compositionally biased region" description="Basic and acidic residues" evidence="1">
    <location>
        <begin position="39"/>
        <end position="51"/>
    </location>
</feature>
<dbReference type="GO" id="GO:0016020">
    <property type="term" value="C:membrane"/>
    <property type="evidence" value="ECO:0007669"/>
    <property type="project" value="InterPro"/>
</dbReference>
<dbReference type="InterPro" id="IPR010989">
    <property type="entry name" value="SNARE"/>
</dbReference>
<accession>A0A6C0EM78</accession>
<proteinExistence type="predicted"/>
<feature type="region of interest" description="Disordered" evidence="1">
    <location>
        <begin position="39"/>
        <end position="62"/>
    </location>
</feature>
<reference evidence="2" key="1">
    <citation type="journal article" date="2020" name="Nature">
        <title>Giant virus diversity and host interactions through global metagenomics.</title>
        <authorList>
            <person name="Schulz F."/>
            <person name="Roux S."/>
            <person name="Paez-Espino D."/>
            <person name="Jungbluth S."/>
            <person name="Walsh D.A."/>
            <person name="Denef V.J."/>
            <person name="McMahon K.D."/>
            <person name="Konstantinidis K.T."/>
            <person name="Eloe-Fadrosh E.A."/>
            <person name="Kyrpides N.C."/>
            <person name="Woyke T."/>
        </authorList>
    </citation>
    <scope>NUCLEOTIDE SEQUENCE</scope>
    <source>
        <strain evidence="2">GVMAG-M-3300005589-24</strain>
    </source>
</reference>
<name>A0A6C0EM78_9ZZZZ</name>
<dbReference type="SUPFAM" id="SSF47661">
    <property type="entry name" value="t-snare proteins"/>
    <property type="match status" value="1"/>
</dbReference>
<feature type="compositionally biased region" description="Acidic residues" evidence="1">
    <location>
        <begin position="52"/>
        <end position="61"/>
    </location>
</feature>
<organism evidence="2">
    <name type="scientific">viral metagenome</name>
    <dbReference type="NCBI Taxonomy" id="1070528"/>
    <lineage>
        <taxon>unclassified sequences</taxon>
        <taxon>metagenomes</taxon>
        <taxon>organismal metagenomes</taxon>
    </lineage>
</organism>